<keyword evidence="3" id="KW-1185">Reference proteome</keyword>
<dbReference type="AlphaFoldDB" id="A0A7J9NBN3"/>
<protein>
    <recommendedName>
        <fullName evidence="1">RNase H type-1 domain-containing protein</fullName>
    </recommendedName>
</protein>
<reference evidence="2 3" key="1">
    <citation type="journal article" date="2019" name="Genome Biol. Evol.">
        <title>Insights into the evolution of the New World diploid cottons (Gossypium, subgenus Houzingenia) based on genome sequencing.</title>
        <authorList>
            <person name="Grover C.E."/>
            <person name="Arick M.A. 2nd"/>
            <person name="Thrash A."/>
            <person name="Conover J.L."/>
            <person name="Sanders W.S."/>
            <person name="Peterson D.G."/>
            <person name="Frelichowski J.E."/>
            <person name="Scheffler J.A."/>
            <person name="Scheffler B.E."/>
            <person name="Wendel J.F."/>
        </authorList>
    </citation>
    <scope>NUCLEOTIDE SEQUENCE [LARGE SCALE GENOMIC DNA]</scope>
    <source>
        <strain evidence="2">1</strain>
        <tissue evidence="2">Leaf</tissue>
    </source>
</reference>
<feature type="domain" description="RNase H type-1" evidence="1">
    <location>
        <begin position="98"/>
        <end position="217"/>
    </location>
</feature>
<evidence type="ECO:0000259" key="1">
    <source>
        <dbReference type="Pfam" id="PF13456"/>
    </source>
</evidence>
<dbReference type="GO" id="GO:0004523">
    <property type="term" value="F:RNA-DNA hybrid ribonuclease activity"/>
    <property type="evidence" value="ECO:0007669"/>
    <property type="project" value="InterPro"/>
</dbReference>
<dbReference type="Gene3D" id="3.30.420.10">
    <property type="entry name" value="Ribonuclease H-like superfamily/Ribonuclease H"/>
    <property type="match status" value="1"/>
</dbReference>
<sequence length="247" mass="28099">MLDVLDVHWKRRIAIIYFVDALQQKKFGDSHCYHGLWIIWTSRNKFVYENRQTTGRDISYKISDFFAELRGIEEKKLIFADDDAPQTEESSTRTSIYFDAAFDQQNARSASGLLVRGEGGEILVSKSVIHSNIGTPFAAEAHAGLQALELGRSMVLTDLQIKGDSKTIIKKCQSSEQDRSIIGAIIRDIQELKTSFNSIWFCYIPRTANIFAHSIAIEALKKEEEHYLVGAIQNTICLVTERMNPRY</sequence>
<gene>
    <name evidence="2" type="ORF">Goshw_018099</name>
</gene>
<dbReference type="SUPFAM" id="SSF53098">
    <property type="entry name" value="Ribonuclease H-like"/>
    <property type="match status" value="1"/>
</dbReference>
<evidence type="ECO:0000313" key="2">
    <source>
        <dbReference type="EMBL" id="MBA0880702.1"/>
    </source>
</evidence>
<dbReference type="InterPro" id="IPR044730">
    <property type="entry name" value="RNase_H-like_dom_plant"/>
</dbReference>
<organism evidence="2 3">
    <name type="scientific">Gossypium schwendimanii</name>
    <name type="common">Cotton</name>
    <dbReference type="NCBI Taxonomy" id="34291"/>
    <lineage>
        <taxon>Eukaryota</taxon>
        <taxon>Viridiplantae</taxon>
        <taxon>Streptophyta</taxon>
        <taxon>Embryophyta</taxon>
        <taxon>Tracheophyta</taxon>
        <taxon>Spermatophyta</taxon>
        <taxon>Magnoliopsida</taxon>
        <taxon>eudicotyledons</taxon>
        <taxon>Gunneridae</taxon>
        <taxon>Pentapetalae</taxon>
        <taxon>rosids</taxon>
        <taxon>malvids</taxon>
        <taxon>Malvales</taxon>
        <taxon>Malvaceae</taxon>
        <taxon>Malvoideae</taxon>
        <taxon>Gossypium</taxon>
    </lineage>
</organism>
<dbReference type="GO" id="GO:0003676">
    <property type="term" value="F:nucleic acid binding"/>
    <property type="evidence" value="ECO:0007669"/>
    <property type="project" value="InterPro"/>
</dbReference>
<dbReference type="EMBL" id="JABFAF010278005">
    <property type="protein sequence ID" value="MBA0880702.1"/>
    <property type="molecule type" value="Genomic_DNA"/>
</dbReference>
<dbReference type="InterPro" id="IPR012337">
    <property type="entry name" value="RNaseH-like_sf"/>
</dbReference>
<proteinExistence type="predicted"/>
<accession>A0A7J9NBN3</accession>
<dbReference type="PANTHER" id="PTHR47074:SF61">
    <property type="entry name" value="RNASE H TYPE-1 DOMAIN-CONTAINING PROTEIN"/>
    <property type="match status" value="1"/>
</dbReference>
<dbReference type="CDD" id="cd06222">
    <property type="entry name" value="RNase_H_like"/>
    <property type="match status" value="1"/>
</dbReference>
<dbReference type="InterPro" id="IPR036397">
    <property type="entry name" value="RNaseH_sf"/>
</dbReference>
<dbReference type="InterPro" id="IPR052929">
    <property type="entry name" value="RNase_H-like_EbsB-rel"/>
</dbReference>
<name>A0A7J9NBN3_GOSSC</name>
<dbReference type="PANTHER" id="PTHR47074">
    <property type="entry name" value="BNAC02G40300D PROTEIN"/>
    <property type="match status" value="1"/>
</dbReference>
<comment type="caution">
    <text evidence="2">The sequence shown here is derived from an EMBL/GenBank/DDBJ whole genome shotgun (WGS) entry which is preliminary data.</text>
</comment>
<dbReference type="Pfam" id="PF13456">
    <property type="entry name" value="RVT_3"/>
    <property type="match status" value="1"/>
</dbReference>
<dbReference type="InterPro" id="IPR002156">
    <property type="entry name" value="RNaseH_domain"/>
</dbReference>
<dbReference type="Proteomes" id="UP000593576">
    <property type="component" value="Unassembled WGS sequence"/>
</dbReference>
<evidence type="ECO:0000313" key="3">
    <source>
        <dbReference type="Proteomes" id="UP000593576"/>
    </source>
</evidence>
<dbReference type="OrthoDB" id="999899at2759"/>